<dbReference type="Gene3D" id="3.20.20.80">
    <property type="entry name" value="Glycosidases"/>
    <property type="match status" value="1"/>
</dbReference>
<proteinExistence type="predicted"/>
<feature type="domain" description="Glycoside hydrolase family 5" evidence="4">
    <location>
        <begin position="66"/>
        <end position="459"/>
    </location>
</feature>
<evidence type="ECO:0000313" key="5">
    <source>
        <dbReference type="EMBL" id="MCU4740636.1"/>
    </source>
</evidence>
<feature type="region of interest" description="Disordered" evidence="3">
    <location>
        <begin position="298"/>
        <end position="322"/>
    </location>
</feature>
<accession>A0AAP2YW70</accession>
<evidence type="ECO:0000256" key="2">
    <source>
        <dbReference type="ARBA" id="ARBA00023295"/>
    </source>
</evidence>
<gene>
    <name evidence="5" type="ORF">OB960_04380</name>
</gene>
<feature type="compositionally biased region" description="Low complexity" evidence="3">
    <location>
        <begin position="15"/>
        <end position="28"/>
    </location>
</feature>
<reference evidence="5" key="1">
    <citation type="submission" date="2022-09" db="EMBL/GenBank/DDBJ databases">
        <title>Enrichment on poylsaccharides allowed isolation of novel metabolic and taxonomic groups of Haloarchaea.</title>
        <authorList>
            <person name="Sorokin D.Y."/>
            <person name="Elcheninov A.G."/>
            <person name="Khizhniak T.V."/>
            <person name="Kolganova T.V."/>
            <person name="Kublanov I.V."/>
        </authorList>
    </citation>
    <scope>NUCLEOTIDE SEQUENCE</scope>
    <source>
        <strain evidence="5">AArc-xg1-1</strain>
    </source>
</reference>
<dbReference type="GO" id="GO:0004553">
    <property type="term" value="F:hydrolase activity, hydrolyzing O-glycosyl compounds"/>
    <property type="evidence" value="ECO:0007669"/>
    <property type="project" value="InterPro"/>
</dbReference>
<keyword evidence="1 5" id="KW-0378">Hydrolase</keyword>
<dbReference type="InterPro" id="IPR018087">
    <property type="entry name" value="Glyco_hydro_5_CS"/>
</dbReference>
<organism evidence="5 6">
    <name type="scientific">Natronoglomus mannanivorans</name>
    <dbReference type="NCBI Taxonomy" id="2979990"/>
    <lineage>
        <taxon>Archaea</taxon>
        <taxon>Methanobacteriati</taxon>
        <taxon>Methanobacteriota</taxon>
        <taxon>Stenosarchaea group</taxon>
        <taxon>Halobacteria</taxon>
        <taxon>Halobacteriales</taxon>
        <taxon>Natrialbaceae</taxon>
        <taxon>Natronoglomus</taxon>
    </lineage>
</organism>
<dbReference type="Pfam" id="PF00150">
    <property type="entry name" value="Cellulase"/>
    <property type="match status" value="1"/>
</dbReference>
<feature type="region of interest" description="Disordered" evidence="3">
    <location>
        <begin position="1"/>
        <end position="28"/>
    </location>
</feature>
<dbReference type="InterPro" id="IPR006311">
    <property type="entry name" value="TAT_signal"/>
</dbReference>
<dbReference type="InterPro" id="IPR017853">
    <property type="entry name" value="GH"/>
</dbReference>
<dbReference type="InterPro" id="IPR019546">
    <property type="entry name" value="TAT_signal_bac_arc"/>
</dbReference>
<dbReference type="EMBL" id="JAOPKA010000002">
    <property type="protein sequence ID" value="MCU4740636.1"/>
    <property type="molecule type" value="Genomic_DNA"/>
</dbReference>
<keyword evidence="2" id="KW-0326">Glycosidase</keyword>
<protein>
    <submittedName>
        <fullName evidence="5">Glycoside hydrolase family 5 protein</fullName>
    </submittedName>
</protein>
<dbReference type="PROSITE" id="PS51318">
    <property type="entry name" value="TAT"/>
    <property type="match status" value="1"/>
</dbReference>
<sequence>MSENTNHNGRKQSNRRSQTTGTTRRSFMKAASAGAVAAGLGTSMMGSASAAGINLPPLARDGNKIVDPSGNEVILRGVSIADPGEQSRDWRGQTAPETFELATDQSEGWYNRIIRVPIQAEFIAAGTEAPAPEQMPHGDDWGPLLPGAFDASDVEWYCQTYIDELVELGRQQGAYVMLDYHRHYPVFHNEEHSEYDVSDDIWICSSDGGEDWRDPDVCGERGVLWHGEDQIDDIWNLIDEQNILEAFELDEDEIFLEPASVSNALDDELHTFWEVVADRYAEDMHVVFDVYNEPTGPYGGDWGGQERTAGELSNPPAAPGDAEGDYDVAQPGMKGWYDLWVDRAQPWVDTVEDNAPGHLVTIGNPRWSQYTYWAPHNEFDAEHMCYTSHVYTQDDMRPLDEKIGPATEQVPVFFSEFGWMEHDGLIPTPWMDGSRDEYGPEFEQFMESHDVHPICWCFDHSWEPNFFDHGDPGPGGAQGAPDADDWMDHLIDTTPGQFWHEYVQEKEGDRDQFADGDTAYPDGDTGPNECHGLGAGECYGDTDTPTPGEPQDTTGDGLYNDITGSGSTTTSDVTEFFDGFTDQYSDPQYYDFTGNGEVTTSDVVELFESI</sequence>
<dbReference type="RefSeq" id="WP_338002480.1">
    <property type="nucleotide sequence ID" value="NZ_JAOPKA010000002.1"/>
</dbReference>
<dbReference type="AlphaFoldDB" id="A0AAP2YW70"/>
<evidence type="ECO:0000259" key="4">
    <source>
        <dbReference type="Pfam" id="PF00150"/>
    </source>
</evidence>
<dbReference type="GO" id="GO:0000272">
    <property type="term" value="P:polysaccharide catabolic process"/>
    <property type="evidence" value="ECO:0007669"/>
    <property type="project" value="InterPro"/>
</dbReference>
<evidence type="ECO:0000313" key="6">
    <source>
        <dbReference type="Proteomes" id="UP001321018"/>
    </source>
</evidence>
<comment type="caution">
    <text evidence="5">The sequence shown here is derived from an EMBL/GenBank/DDBJ whole genome shotgun (WGS) entry which is preliminary data.</text>
</comment>
<dbReference type="InterPro" id="IPR001547">
    <property type="entry name" value="Glyco_hydro_5"/>
</dbReference>
<evidence type="ECO:0000256" key="1">
    <source>
        <dbReference type="ARBA" id="ARBA00022801"/>
    </source>
</evidence>
<dbReference type="SUPFAM" id="SSF51445">
    <property type="entry name" value="(Trans)glycosidases"/>
    <property type="match status" value="1"/>
</dbReference>
<evidence type="ECO:0000256" key="3">
    <source>
        <dbReference type="SAM" id="MobiDB-lite"/>
    </source>
</evidence>
<dbReference type="Proteomes" id="UP001321018">
    <property type="component" value="Unassembled WGS sequence"/>
</dbReference>
<dbReference type="NCBIfam" id="TIGR01409">
    <property type="entry name" value="TAT_signal_seq"/>
    <property type="match status" value="1"/>
</dbReference>
<dbReference type="PROSITE" id="PS00659">
    <property type="entry name" value="GLYCOSYL_HYDROL_F5"/>
    <property type="match status" value="1"/>
</dbReference>
<name>A0AAP2YW70_9EURY</name>